<evidence type="ECO:0000256" key="18">
    <source>
        <dbReference type="PIRSR" id="PIRSR000007-50"/>
    </source>
</evidence>
<evidence type="ECO:0000313" key="22">
    <source>
        <dbReference type="Proteomes" id="UP000537326"/>
    </source>
</evidence>
<keyword evidence="11 17" id="KW-1278">Translocase</keyword>
<dbReference type="Pfam" id="PF00034">
    <property type="entry name" value="Cytochrom_C"/>
    <property type="match status" value="1"/>
</dbReference>
<comment type="caution">
    <text evidence="21">The sequence shown here is derived from an EMBL/GenBank/DDBJ whole genome shotgun (WGS) entry which is preliminary data.</text>
</comment>
<dbReference type="InterPro" id="IPR009056">
    <property type="entry name" value="Cyt_c-like_dom"/>
</dbReference>
<dbReference type="EC" id="7.1.1.8" evidence="2 17"/>
<keyword evidence="4 17" id="KW-0813">Transport</keyword>
<evidence type="ECO:0000256" key="17">
    <source>
        <dbReference type="PIRNR" id="PIRNR000007"/>
    </source>
</evidence>
<dbReference type="GO" id="GO:0005506">
    <property type="term" value="F:iron ion binding"/>
    <property type="evidence" value="ECO:0007669"/>
    <property type="project" value="UniProtKB-UniRule"/>
</dbReference>
<feature type="binding site" description="covalent" evidence="18">
    <location>
        <position position="69"/>
    </location>
    <ligand>
        <name>heme c</name>
        <dbReference type="ChEBI" id="CHEBI:61717"/>
        <label>1</label>
    </ligand>
</feature>
<keyword evidence="8 17" id="KW-0812">Transmembrane</keyword>
<comment type="catalytic activity">
    <reaction evidence="16 17">
        <text>a quinol + 2 Fe(III)-[cytochrome c](out) = a quinone + 2 Fe(II)-[cytochrome c](out) + 2 H(+)(out)</text>
        <dbReference type="Rhea" id="RHEA:11484"/>
        <dbReference type="Rhea" id="RHEA-COMP:10350"/>
        <dbReference type="Rhea" id="RHEA-COMP:14399"/>
        <dbReference type="ChEBI" id="CHEBI:15378"/>
        <dbReference type="ChEBI" id="CHEBI:24646"/>
        <dbReference type="ChEBI" id="CHEBI:29033"/>
        <dbReference type="ChEBI" id="CHEBI:29034"/>
        <dbReference type="ChEBI" id="CHEBI:132124"/>
        <dbReference type="EC" id="7.1.1.8"/>
    </reaction>
</comment>
<feature type="domain" description="Cytochrome c" evidence="20">
    <location>
        <begin position="53"/>
        <end position="239"/>
    </location>
</feature>
<keyword evidence="22" id="KW-1185">Reference proteome</keyword>
<feature type="binding site" description="covalent" evidence="18">
    <location>
        <position position="66"/>
    </location>
    <ligand>
        <name>heme c</name>
        <dbReference type="ChEBI" id="CHEBI:61717"/>
        <label>1</label>
    </ligand>
</feature>
<dbReference type="PANTHER" id="PTHR33751">
    <property type="entry name" value="CBB3-TYPE CYTOCHROME C OXIDASE SUBUNIT FIXP"/>
    <property type="match status" value="1"/>
</dbReference>
<evidence type="ECO:0000256" key="11">
    <source>
        <dbReference type="ARBA" id="ARBA00022967"/>
    </source>
</evidence>
<feature type="binding site" description="axial binding residue" evidence="19">
    <location>
        <position position="70"/>
    </location>
    <ligand>
        <name>heme c</name>
        <dbReference type="ChEBI" id="CHEBI:61717"/>
        <label>1</label>
    </ligand>
    <ligandPart>
        <name>Fe</name>
        <dbReference type="ChEBI" id="CHEBI:18248"/>
    </ligandPart>
</feature>
<dbReference type="GO" id="GO:0005886">
    <property type="term" value="C:plasma membrane"/>
    <property type="evidence" value="ECO:0007669"/>
    <property type="project" value="UniProtKB-SubCell"/>
</dbReference>
<evidence type="ECO:0000256" key="10">
    <source>
        <dbReference type="ARBA" id="ARBA00022737"/>
    </source>
</evidence>
<dbReference type="RefSeq" id="WP_415836625.1">
    <property type="nucleotide sequence ID" value="NZ_BAAAPP010000005.1"/>
</dbReference>
<feature type="binding site" description="covalent" evidence="18">
    <location>
        <position position="174"/>
    </location>
    <ligand>
        <name>heme c</name>
        <dbReference type="ChEBI" id="CHEBI:61717"/>
        <label>2</label>
    </ligand>
</feature>
<evidence type="ECO:0000256" key="1">
    <source>
        <dbReference type="ARBA" id="ARBA00004651"/>
    </source>
</evidence>
<keyword evidence="12 17" id="KW-0249">Electron transport</keyword>
<feature type="binding site" description="covalent" evidence="18">
    <location>
        <position position="177"/>
    </location>
    <ligand>
        <name>heme c</name>
        <dbReference type="ChEBI" id="CHEBI:61717"/>
        <label>2</label>
    </ligand>
</feature>
<evidence type="ECO:0000256" key="12">
    <source>
        <dbReference type="ARBA" id="ARBA00022982"/>
    </source>
</evidence>
<dbReference type="GO" id="GO:0008121">
    <property type="term" value="F:quinol-cytochrome-c reductase activity"/>
    <property type="evidence" value="ECO:0007669"/>
    <property type="project" value="UniProtKB-UniRule"/>
</dbReference>
<comment type="subcellular location">
    <subcellularLocation>
        <location evidence="1 17">Cell membrane</location>
        <topology evidence="1 17">Multi-pass membrane protein</topology>
    </subcellularLocation>
</comment>
<evidence type="ECO:0000256" key="8">
    <source>
        <dbReference type="ARBA" id="ARBA00022692"/>
    </source>
</evidence>
<feature type="binding site" description="axial binding residue" evidence="19">
    <location>
        <position position="178"/>
    </location>
    <ligand>
        <name>heme c</name>
        <dbReference type="ChEBI" id="CHEBI:61717"/>
        <label>2</label>
    </ligand>
    <ligandPart>
        <name>Fe</name>
        <dbReference type="ChEBI" id="CHEBI:18248"/>
    </ligandPart>
</feature>
<dbReference type="Pfam" id="PF13442">
    <property type="entry name" value="Cytochrome_CBB3"/>
    <property type="match status" value="1"/>
</dbReference>
<keyword evidence="7 17" id="KW-0679">Respiratory chain</keyword>
<evidence type="ECO:0000313" key="21">
    <source>
        <dbReference type="EMBL" id="NYI10657.1"/>
    </source>
</evidence>
<evidence type="ECO:0000256" key="6">
    <source>
        <dbReference type="ARBA" id="ARBA00022617"/>
    </source>
</evidence>
<comment type="subunit">
    <text evidence="17">The cytochrome bc1 complex is composed of a cytochrome b (QcrB), the Rieske iron-sulfur protein (QcrA) and a diheme cytochrome c (QcrC) subunit.</text>
</comment>
<evidence type="ECO:0000256" key="13">
    <source>
        <dbReference type="ARBA" id="ARBA00022989"/>
    </source>
</evidence>
<evidence type="ECO:0000256" key="16">
    <source>
        <dbReference type="ARBA" id="ARBA00029351"/>
    </source>
</evidence>
<dbReference type="PIRSF" id="PIRSF000007">
    <property type="entry name" value="Ubiq_cycred_cyc"/>
    <property type="match status" value="1"/>
</dbReference>
<evidence type="ECO:0000256" key="3">
    <source>
        <dbReference type="ARBA" id="ARBA00017819"/>
    </source>
</evidence>
<evidence type="ECO:0000256" key="2">
    <source>
        <dbReference type="ARBA" id="ARBA00012951"/>
    </source>
</evidence>
<keyword evidence="15 17" id="KW-0472">Membrane</keyword>
<keyword evidence="14 17" id="KW-0408">Iron</keyword>
<evidence type="ECO:0000256" key="7">
    <source>
        <dbReference type="ARBA" id="ARBA00022660"/>
    </source>
</evidence>
<accession>A0A7Z0C3V5</accession>
<comment type="PTM">
    <text evidence="18">Binds 2 heme c groups covalently per subunit.</text>
</comment>
<feature type="transmembrane region" description="Helical" evidence="17">
    <location>
        <begin position="259"/>
        <end position="278"/>
    </location>
</feature>
<dbReference type="GO" id="GO:0020037">
    <property type="term" value="F:heme binding"/>
    <property type="evidence" value="ECO:0007669"/>
    <property type="project" value="UniProtKB-UniRule"/>
</dbReference>
<gene>
    <name evidence="21" type="ORF">BKA05_002172</name>
</gene>
<evidence type="ECO:0000256" key="15">
    <source>
        <dbReference type="ARBA" id="ARBA00023136"/>
    </source>
</evidence>
<keyword evidence="10" id="KW-0677">Repeat</keyword>
<dbReference type="Gene3D" id="1.10.760.10">
    <property type="entry name" value="Cytochrome c-like domain"/>
    <property type="match status" value="2"/>
</dbReference>
<sequence>MRILNLTAGRLSRHRRGPIAGALLLLLGLVTAGGLWTAVMTPASAEKTQDLASQVEEGRKLFLVGCSTCHGTNGEGITTDRGNNLGPSLVGVGAAAVDFQVGTGRMPMAQPGAQAPRKEVAYSEEETAALAAFVATLGPGPAIPDESDYSIEGLDSAAQEAAIVRGGQLFLTNCTACHNFEGSGGAMPRGGYAPKIRGVEPKYIYEALLTGPQTMPTFSNGNLTPDEKRDVIAYLGSLDDAAAIGGFTMGGLGPVAEGLFAWVVGIGALVGFAVWIAAHTTRSNKKKVEA</sequence>
<dbReference type="Proteomes" id="UP000537326">
    <property type="component" value="Unassembled WGS sequence"/>
</dbReference>
<evidence type="ECO:0000256" key="9">
    <source>
        <dbReference type="ARBA" id="ARBA00022723"/>
    </source>
</evidence>
<evidence type="ECO:0000256" key="5">
    <source>
        <dbReference type="ARBA" id="ARBA00022475"/>
    </source>
</evidence>
<dbReference type="InterPro" id="IPR009152">
    <property type="entry name" value="bc1_cytC-su"/>
</dbReference>
<dbReference type="PROSITE" id="PS51007">
    <property type="entry name" value="CYTC"/>
    <property type="match status" value="1"/>
</dbReference>
<keyword evidence="5 17" id="KW-1003">Cell membrane</keyword>
<reference evidence="21 22" key="1">
    <citation type="submission" date="2020-07" db="EMBL/GenBank/DDBJ databases">
        <title>Sequencing the genomes of 1000 actinobacteria strains.</title>
        <authorList>
            <person name="Klenk H.-P."/>
        </authorList>
    </citation>
    <scope>NUCLEOTIDE SEQUENCE [LARGE SCALE GENOMIC DNA]</scope>
    <source>
        <strain evidence="21 22">DSM 18248</strain>
    </source>
</reference>
<keyword evidence="9 17" id="KW-0479">Metal-binding</keyword>
<dbReference type="AlphaFoldDB" id="A0A7Z0C3V5"/>
<name>A0A7Z0C3V5_9ACTN</name>
<dbReference type="PANTHER" id="PTHR33751:SF13">
    <property type="entry name" value="CYTOCHROME BC1 COMPLEX CYTOCHROME C SUBUNIT"/>
    <property type="match status" value="1"/>
</dbReference>
<evidence type="ECO:0000256" key="19">
    <source>
        <dbReference type="PIRSR" id="PIRSR000007-51"/>
    </source>
</evidence>
<dbReference type="SUPFAM" id="SSF46626">
    <property type="entry name" value="Cytochrome c"/>
    <property type="match status" value="2"/>
</dbReference>
<dbReference type="InterPro" id="IPR036909">
    <property type="entry name" value="Cyt_c-like_dom_sf"/>
</dbReference>
<keyword evidence="13 17" id="KW-1133">Transmembrane helix</keyword>
<evidence type="ECO:0000259" key="20">
    <source>
        <dbReference type="PROSITE" id="PS51007"/>
    </source>
</evidence>
<comment type="caution">
    <text evidence="17">Lacks conserved residue(s) required for the propagation of feature annotation.</text>
</comment>
<evidence type="ECO:0000256" key="14">
    <source>
        <dbReference type="ARBA" id="ARBA00023004"/>
    </source>
</evidence>
<evidence type="ECO:0000256" key="4">
    <source>
        <dbReference type="ARBA" id="ARBA00022448"/>
    </source>
</evidence>
<dbReference type="InterPro" id="IPR050597">
    <property type="entry name" value="Cytochrome_c_Oxidase_Subunit"/>
</dbReference>
<organism evidence="21 22">
    <name type="scientific">Nocardioides marinus</name>
    <dbReference type="NCBI Taxonomy" id="374514"/>
    <lineage>
        <taxon>Bacteria</taxon>
        <taxon>Bacillati</taxon>
        <taxon>Actinomycetota</taxon>
        <taxon>Actinomycetes</taxon>
        <taxon>Propionibacteriales</taxon>
        <taxon>Nocardioidaceae</taxon>
        <taxon>Nocardioides</taxon>
    </lineage>
</organism>
<keyword evidence="6 17" id="KW-0349">Heme</keyword>
<dbReference type="EMBL" id="JACBZI010000001">
    <property type="protein sequence ID" value="NYI10657.1"/>
    <property type="molecule type" value="Genomic_DNA"/>
</dbReference>
<proteinExistence type="predicted"/>
<protein>
    <recommendedName>
        <fullName evidence="3 17">Cytochrome bc1 complex cytochrome c subunit</fullName>
        <ecNumber evidence="2 17">7.1.1.8</ecNumber>
    </recommendedName>
</protein>